<evidence type="ECO:0008006" key="10">
    <source>
        <dbReference type="Google" id="ProtNLM"/>
    </source>
</evidence>
<keyword evidence="3" id="KW-1005">Bacterial flagellum biogenesis</keyword>
<keyword evidence="8" id="KW-0804">Transcription</keyword>
<dbReference type="GO" id="GO:0003677">
    <property type="term" value="F:DNA binding"/>
    <property type="evidence" value="ECO:0007669"/>
    <property type="project" value="UniProtKB-KW"/>
</dbReference>
<evidence type="ECO:0000256" key="8">
    <source>
        <dbReference type="ARBA" id="ARBA00023163"/>
    </source>
</evidence>
<name>A0A3M8REC0_9PROT</name>
<protein>
    <recommendedName>
        <fullName evidence="10">Flagellar transcriptional regulator FlhC</fullName>
    </recommendedName>
</protein>
<comment type="caution">
    <text evidence="9">The sequence shown here is derived from an EMBL/GenBank/DDBJ whole genome shotgun (WGS) entry which is preliminary data.</text>
</comment>
<organism evidence="9">
    <name type="scientific">Acidithiobacillus sulfuriphilus</name>
    <dbReference type="NCBI Taxonomy" id="1867749"/>
    <lineage>
        <taxon>Bacteria</taxon>
        <taxon>Pseudomonadati</taxon>
        <taxon>Pseudomonadota</taxon>
        <taxon>Acidithiobacillia</taxon>
        <taxon>Acidithiobacillales</taxon>
        <taxon>Acidithiobacillaceae</taxon>
        <taxon>Acidithiobacillus</taxon>
    </lineage>
</organism>
<evidence type="ECO:0000256" key="3">
    <source>
        <dbReference type="ARBA" id="ARBA00022795"/>
    </source>
</evidence>
<keyword evidence="7" id="KW-0010">Activator</keyword>
<keyword evidence="6" id="KW-0238">DNA-binding</keyword>
<keyword evidence="1" id="KW-0963">Cytoplasm</keyword>
<evidence type="ECO:0000256" key="4">
    <source>
        <dbReference type="ARBA" id="ARBA00022833"/>
    </source>
</evidence>
<keyword evidence="5" id="KW-0805">Transcription regulation</keyword>
<dbReference type="GO" id="GO:0046872">
    <property type="term" value="F:metal ion binding"/>
    <property type="evidence" value="ECO:0007669"/>
    <property type="project" value="UniProtKB-KW"/>
</dbReference>
<sequence length="195" mass="22217">MTGKRGWRLSDGYESIEKLEVAALLIAGGVRPTNVEAVTKVCKHRLGSLWKEMHGHPAKGQTPAFAYTFLRSGHLAKQAGLFIQCFLLTVHQVKHTEISRDDPKLFLSAFGLFHSLYSPWRSLRMEQAFYVWRDFRKGALQTKFCSRCQADYVYSMHQDAPDCLRTCQHCRSIAAAKKKSRPRRLARTMGQPGTE</sequence>
<gene>
    <name evidence="9" type="ORF">EC580_04595</name>
</gene>
<evidence type="ECO:0000256" key="6">
    <source>
        <dbReference type="ARBA" id="ARBA00023125"/>
    </source>
</evidence>
<dbReference type="AlphaFoldDB" id="A0A3M8REC0"/>
<dbReference type="GO" id="GO:0044781">
    <property type="term" value="P:bacterial-type flagellum organization"/>
    <property type="evidence" value="ECO:0007669"/>
    <property type="project" value="UniProtKB-KW"/>
</dbReference>
<dbReference type="EMBL" id="RIZI01000139">
    <property type="protein sequence ID" value="RNF66461.1"/>
    <property type="molecule type" value="Genomic_DNA"/>
</dbReference>
<accession>A0A3M8REC0</accession>
<evidence type="ECO:0000256" key="7">
    <source>
        <dbReference type="ARBA" id="ARBA00023159"/>
    </source>
</evidence>
<evidence type="ECO:0000256" key="5">
    <source>
        <dbReference type="ARBA" id="ARBA00023015"/>
    </source>
</evidence>
<evidence type="ECO:0000313" key="9">
    <source>
        <dbReference type="EMBL" id="RNF66461.1"/>
    </source>
</evidence>
<reference evidence="9" key="1">
    <citation type="submission" date="2018-10" db="EMBL/GenBank/DDBJ databases">
        <title>Acidithiobacillus sulfuriphilus sp. nov.: an extremely acidophilic sulfur-oxidizing chemolithotroph isolated from a neutral pH environment.</title>
        <authorList>
            <person name="Falagan C."/>
            <person name="Moya-Beltran A."/>
            <person name="Quatrini R."/>
            <person name="Johnson D.B."/>
        </authorList>
    </citation>
    <scope>NUCLEOTIDE SEQUENCE [LARGE SCALE GENOMIC DNA]</scope>
    <source>
        <strain evidence="9">CJ-2</strain>
    </source>
</reference>
<keyword evidence="2" id="KW-0479">Metal-binding</keyword>
<evidence type="ECO:0000256" key="1">
    <source>
        <dbReference type="ARBA" id="ARBA00022490"/>
    </source>
</evidence>
<dbReference type="GO" id="GO:0045893">
    <property type="term" value="P:positive regulation of DNA-templated transcription"/>
    <property type="evidence" value="ECO:0007669"/>
    <property type="project" value="InterPro"/>
</dbReference>
<evidence type="ECO:0000256" key="2">
    <source>
        <dbReference type="ARBA" id="ARBA00022723"/>
    </source>
</evidence>
<dbReference type="Pfam" id="PF05280">
    <property type="entry name" value="FlhC"/>
    <property type="match status" value="1"/>
</dbReference>
<dbReference type="GO" id="GO:1902208">
    <property type="term" value="P:regulation of bacterial-type flagellum assembly"/>
    <property type="evidence" value="ECO:0007669"/>
    <property type="project" value="InterPro"/>
</dbReference>
<dbReference type="SUPFAM" id="SSF160930">
    <property type="entry name" value="FlhC-like"/>
    <property type="match status" value="1"/>
</dbReference>
<proteinExistence type="predicted"/>
<dbReference type="InterPro" id="IPR007944">
    <property type="entry name" value="FlhC"/>
</dbReference>
<keyword evidence="4" id="KW-0862">Zinc</keyword>